<feature type="transmembrane region" description="Helical" evidence="7">
    <location>
        <begin position="321"/>
        <end position="345"/>
    </location>
</feature>
<evidence type="ECO:0000313" key="8">
    <source>
        <dbReference type="EMBL" id="MER5170272.1"/>
    </source>
</evidence>
<reference evidence="8 9" key="1">
    <citation type="submission" date="2024-06" db="EMBL/GenBank/DDBJ databases">
        <title>Thioclava kandeliae sp. nov. from a rhizosphere soil sample of Kandelia candel in a mangrove.</title>
        <authorList>
            <person name="Mu T."/>
        </authorList>
    </citation>
    <scope>NUCLEOTIDE SEQUENCE [LARGE SCALE GENOMIC DNA]</scope>
    <source>
        <strain evidence="8 9">CPCC 100088</strain>
    </source>
</reference>
<protein>
    <submittedName>
        <fullName evidence="8">YihY/virulence factor BrkB family protein</fullName>
    </submittedName>
</protein>
<sequence length="385" mass="41586">MTDHRPKRVLAQLLVGALALRQVLAKVSPPKEAPPMPETQDRAPLLEAPLLEGRVAQAPPEPASRYDNPEDRAVGRQATGPFSMGLRAWTAVLMRTKAQITEDRVLAVAAGVTFYSILALFPALTALVSIFGFFADRNEVLSMLDEVARFVPPEALSLIRSQLEGLIGTDQTALGWTSVIGIGLALWTANGGMKALIEALNVAYNQRESRNFLWMNLVGLGMTIGAIIFVCVLILAAAVLPAVLAFLPHIPGWGLLVLVIRWPIMAGVLVLALSMLYRMAPNRTSPRFIWVLPGALVGSILLLLSSWGFSFYTSNFGNYSATYGSIGAVVVLMMWIWIATIAVMLGAELNSEAERQTARDSTVGPARDLGNRQAQAADSLAETRP</sequence>
<dbReference type="InterPro" id="IPR017039">
    <property type="entry name" value="Virul_fac_BrkB"/>
</dbReference>
<evidence type="ECO:0000256" key="4">
    <source>
        <dbReference type="ARBA" id="ARBA00022989"/>
    </source>
</evidence>
<dbReference type="EMBL" id="JAYWLC010000001">
    <property type="protein sequence ID" value="MER5170272.1"/>
    <property type="molecule type" value="Genomic_DNA"/>
</dbReference>
<evidence type="ECO:0000256" key="5">
    <source>
        <dbReference type="ARBA" id="ARBA00023136"/>
    </source>
</evidence>
<gene>
    <name evidence="8" type="ORF">VSX56_00670</name>
</gene>
<dbReference type="Pfam" id="PF03631">
    <property type="entry name" value="Virul_fac_BrkB"/>
    <property type="match status" value="1"/>
</dbReference>
<dbReference type="RefSeq" id="WP_350934101.1">
    <property type="nucleotide sequence ID" value="NZ_JAYWLC010000001.1"/>
</dbReference>
<dbReference type="PANTHER" id="PTHR30213">
    <property type="entry name" value="INNER MEMBRANE PROTEIN YHJD"/>
    <property type="match status" value="1"/>
</dbReference>
<evidence type="ECO:0000256" key="7">
    <source>
        <dbReference type="SAM" id="Phobius"/>
    </source>
</evidence>
<feature type="transmembrane region" description="Helical" evidence="7">
    <location>
        <begin position="217"/>
        <end position="247"/>
    </location>
</feature>
<comment type="caution">
    <text evidence="8">The sequence shown here is derived from an EMBL/GenBank/DDBJ whole genome shotgun (WGS) entry which is preliminary data.</text>
</comment>
<keyword evidence="9" id="KW-1185">Reference proteome</keyword>
<evidence type="ECO:0000256" key="6">
    <source>
        <dbReference type="SAM" id="MobiDB-lite"/>
    </source>
</evidence>
<name>A0ABV1SBJ0_9RHOB</name>
<feature type="region of interest" description="Disordered" evidence="6">
    <location>
        <begin position="356"/>
        <end position="385"/>
    </location>
</feature>
<keyword evidence="3 7" id="KW-0812">Transmembrane</keyword>
<keyword evidence="5 7" id="KW-0472">Membrane</keyword>
<feature type="transmembrane region" description="Helical" evidence="7">
    <location>
        <begin position="112"/>
        <end position="134"/>
    </location>
</feature>
<evidence type="ECO:0000256" key="3">
    <source>
        <dbReference type="ARBA" id="ARBA00022692"/>
    </source>
</evidence>
<organism evidence="8 9">
    <name type="scientific">Thioclava kandeliae</name>
    <dbReference type="NCBI Taxonomy" id="3070818"/>
    <lineage>
        <taxon>Bacteria</taxon>
        <taxon>Pseudomonadati</taxon>
        <taxon>Pseudomonadota</taxon>
        <taxon>Alphaproteobacteria</taxon>
        <taxon>Rhodobacterales</taxon>
        <taxon>Paracoccaceae</taxon>
        <taxon>Thioclava</taxon>
    </lineage>
</organism>
<evidence type="ECO:0000256" key="2">
    <source>
        <dbReference type="ARBA" id="ARBA00022475"/>
    </source>
</evidence>
<dbReference type="Proteomes" id="UP001438953">
    <property type="component" value="Unassembled WGS sequence"/>
</dbReference>
<comment type="subcellular location">
    <subcellularLocation>
        <location evidence="1">Cell membrane</location>
        <topology evidence="1">Multi-pass membrane protein</topology>
    </subcellularLocation>
</comment>
<evidence type="ECO:0000313" key="9">
    <source>
        <dbReference type="Proteomes" id="UP001438953"/>
    </source>
</evidence>
<dbReference type="PANTHER" id="PTHR30213:SF0">
    <property type="entry name" value="UPF0761 MEMBRANE PROTEIN YIHY"/>
    <property type="match status" value="1"/>
</dbReference>
<keyword evidence="4 7" id="KW-1133">Transmembrane helix</keyword>
<accession>A0ABV1SBJ0</accession>
<feature type="transmembrane region" description="Helical" evidence="7">
    <location>
        <begin position="253"/>
        <end position="276"/>
    </location>
</feature>
<proteinExistence type="predicted"/>
<feature type="transmembrane region" description="Helical" evidence="7">
    <location>
        <begin position="288"/>
        <end position="309"/>
    </location>
</feature>
<keyword evidence="2" id="KW-1003">Cell membrane</keyword>
<dbReference type="NCBIfam" id="TIGR00765">
    <property type="entry name" value="yihY_not_rbn"/>
    <property type="match status" value="1"/>
</dbReference>
<evidence type="ECO:0000256" key="1">
    <source>
        <dbReference type="ARBA" id="ARBA00004651"/>
    </source>
</evidence>